<sequence>MEEIINECLALQLLCQGKTKYLWLAPSPSPLAAGSLSTLHRERQPKLSTCKQTRLQFLSALPQLQLLSGQDNELIDLLALTKRETRSKLVFVWANDGKWNDKSKRPFNNCPD</sequence>
<gene>
    <name evidence="1" type="ORF">SAY86_012694</name>
</gene>
<comment type="caution">
    <text evidence="1">The sequence shown here is derived from an EMBL/GenBank/DDBJ whole genome shotgun (WGS) entry which is preliminary data.</text>
</comment>
<keyword evidence="2" id="KW-1185">Reference proteome</keyword>
<protein>
    <submittedName>
        <fullName evidence="1">Uncharacterized protein</fullName>
    </submittedName>
</protein>
<dbReference type="EMBL" id="JAXQNO010000007">
    <property type="protein sequence ID" value="KAK4794700.1"/>
    <property type="molecule type" value="Genomic_DNA"/>
</dbReference>
<dbReference type="AlphaFoldDB" id="A0AAN7LXI2"/>
<name>A0AAN7LXI2_TRANT</name>
<reference evidence="1 2" key="1">
    <citation type="journal article" date="2023" name="Hortic Res">
        <title>Pangenome of water caltrop reveals structural variations and asymmetric subgenome divergence after allopolyploidization.</title>
        <authorList>
            <person name="Zhang X."/>
            <person name="Chen Y."/>
            <person name="Wang L."/>
            <person name="Yuan Y."/>
            <person name="Fang M."/>
            <person name="Shi L."/>
            <person name="Lu R."/>
            <person name="Comes H.P."/>
            <person name="Ma Y."/>
            <person name="Chen Y."/>
            <person name="Huang G."/>
            <person name="Zhou Y."/>
            <person name="Zheng Z."/>
            <person name="Qiu Y."/>
        </authorList>
    </citation>
    <scope>NUCLEOTIDE SEQUENCE [LARGE SCALE GENOMIC DNA]</scope>
    <source>
        <strain evidence="1">F231</strain>
    </source>
</reference>
<accession>A0AAN7LXI2</accession>
<proteinExistence type="predicted"/>
<evidence type="ECO:0000313" key="2">
    <source>
        <dbReference type="Proteomes" id="UP001346149"/>
    </source>
</evidence>
<organism evidence="1 2">
    <name type="scientific">Trapa natans</name>
    <name type="common">Water chestnut</name>
    <dbReference type="NCBI Taxonomy" id="22666"/>
    <lineage>
        <taxon>Eukaryota</taxon>
        <taxon>Viridiplantae</taxon>
        <taxon>Streptophyta</taxon>
        <taxon>Embryophyta</taxon>
        <taxon>Tracheophyta</taxon>
        <taxon>Spermatophyta</taxon>
        <taxon>Magnoliopsida</taxon>
        <taxon>eudicotyledons</taxon>
        <taxon>Gunneridae</taxon>
        <taxon>Pentapetalae</taxon>
        <taxon>rosids</taxon>
        <taxon>malvids</taxon>
        <taxon>Myrtales</taxon>
        <taxon>Lythraceae</taxon>
        <taxon>Trapa</taxon>
    </lineage>
</organism>
<dbReference type="Proteomes" id="UP001346149">
    <property type="component" value="Unassembled WGS sequence"/>
</dbReference>
<evidence type="ECO:0000313" key="1">
    <source>
        <dbReference type="EMBL" id="KAK4794700.1"/>
    </source>
</evidence>